<evidence type="ECO:0000256" key="4">
    <source>
        <dbReference type="RuleBase" id="RU004273"/>
    </source>
</evidence>
<dbReference type="GO" id="GO:0046872">
    <property type="term" value="F:metal ion binding"/>
    <property type="evidence" value="ECO:0007669"/>
    <property type="project" value="UniProtKB-KW"/>
</dbReference>
<evidence type="ECO:0000256" key="2">
    <source>
        <dbReference type="ARBA" id="ARBA00022801"/>
    </source>
</evidence>
<dbReference type="SUPFAM" id="SSF56300">
    <property type="entry name" value="Metallo-dependent phosphatases"/>
    <property type="match status" value="1"/>
</dbReference>
<evidence type="ECO:0000313" key="6">
    <source>
        <dbReference type="EMBL" id="KAJ3429153.1"/>
    </source>
</evidence>
<keyword evidence="2 4" id="KW-0378">Hydrolase</keyword>
<dbReference type="Proteomes" id="UP001146793">
    <property type="component" value="Unassembled WGS sequence"/>
</dbReference>
<proteinExistence type="inferred from homology"/>
<dbReference type="PANTHER" id="PTHR45619">
    <property type="entry name" value="SERINE/THREONINE-PROTEIN PHOSPHATASE PP2A-RELATED"/>
    <property type="match status" value="1"/>
</dbReference>
<sequence length="303" mass="34648">MDIDKIIEVLSKCQTPSEYEIKQLCNKAIEILIEEANVLRIVPPVTICGDIHGQFFDLVELFDLGGSPFETNYLFMGDFVDRGYYSLETFLYLLALKVKNPRRISLLRGNHECRQITKVYGFYLECVKKYGNGNVWRYCTEVFDHLSLTALIGNSIFSVHGGLSPSIKTINQISLINRKQELPHEGPMSDMLWSDPESIQNWGMSPRGAGFIFGSEVVKNFNRTNGLSLITRAHQLCMDGFQYMFDNSLVTVWSAPNYFYRSGNIAAILEIGDNMTRQFKTFKAAPKEKRIVKVKMTIPKYFL</sequence>
<dbReference type="Gene3D" id="3.60.21.10">
    <property type="match status" value="1"/>
</dbReference>
<comment type="caution">
    <text evidence="6">The sequence shown here is derived from an EMBL/GenBank/DDBJ whole genome shotgun (WGS) entry which is preliminary data.</text>
</comment>
<dbReference type="EC" id="3.1.3.16" evidence="4"/>
<evidence type="ECO:0000259" key="5">
    <source>
        <dbReference type="PROSITE" id="PS00125"/>
    </source>
</evidence>
<dbReference type="SMART" id="SM00156">
    <property type="entry name" value="PP2Ac"/>
    <property type="match status" value="1"/>
</dbReference>
<dbReference type="PRINTS" id="PR00114">
    <property type="entry name" value="STPHPHTASE"/>
</dbReference>
<organism evidence="6 7">
    <name type="scientific">Anaeramoeba flamelloides</name>
    <dbReference type="NCBI Taxonomy" id="1746091"/>
    <lineage>
        <taxon>Eukaryota</taxon>
        <taxon>Metamonada</taxon>
        <taxon>Anaeramoebidae</taxon>
        <taxon>Anaeramoeba</taxon>
    </lineage>
</organism>
<dbReference type="InterPro" id="IPR047129">
    <property type="entry name" value="PPA2-like"/>
</dbReference>
<dbReference type="EMBL" id="JANTQA010000057">
    <property type="protein sequence ID" value="KAJ3429153.1"/>
    <property type="molecule type" value="Genomic_DNA"/>
</dbReference>
<accession>A0AAV7YND4</accession>
<comment type="catalytic activity">
    <reaction evidence="4">
        <text>O-phospho-L-threonyl-[protein] + H2O = L-threonyl-[protein] + phosphate</text>
        <dbReference type="Rhea" id="RHEA:47004"/>
        <dbReference type="Rhea" id="RHEA-COMP:11060"/>
        <dbReference type="Rhea" id="RHEA-COMP:11605"/>
        <dbReference type="ChEBI" id="CHEBI:15377"/>
        <dbReference type="ChEBI" id="CHEBI:30013"/>
        <dbReference type="ChEBI" id="CHEBI:43474"/>
        <dbReference type="ChEBI" id="CHEBI:61977"/>
        <dbReference type="EC" id="3.1.3.16"/>
    </reaction>
</comment>
<keyword evidence="1" id="KW-0479">Metal-binding</keyword>
<name>A0AAV7YND4_9EUKA</name>
<dbReference type="GO" id="GO:0004722">
    <property type="term" value="F:protein serine/threonine phosphatase activity"/>
    <property type="evidence" value="ECO:0007669"/>
    <property type="project" value="UniProtKB-EC"/>
</dbReference>
<dbReference type="InterPro" id="IPR006186">
    <property type="entry name" value="Ser/Thr-sp_prot-phosphatase"/>
</dbReference>
<gene>
    <name evidence="6" type="ORF">M0812_24493</name>
</gene>
<dbReference type="InterPro" id="IPR004843">
    <property type="entry name" value="Calcineurin-like_PHP"/>
</dbReference>
<dbReference type="CDD" id="cd07415">
    <property type="entry name" value="MPP_PP2A_PP4_PP6"/>
    <property type="match status" value="1"/>
</dbReference>
<evidence type="ECO:0000313" key="7">
    <source>
        <dbReference type="Proteomes" id="UP001146793"/>
    </source>
</evidence>
<feature type="domain" description="Serine/threonine specific protein phosphatases" evidence="5">
    <location>
        <begin position="107"/>
        <end position="112"/>
    </location>
</feature>
<protein>
    <recommendedName>
        <fullName evidence="4">Serine/threonine-protein phosphatase</fullName>
        <ecNumber evidence="4">3.1.3.16</ecNumber>
    </recommendedName>
</protein>
<keyword evidence="3" id="KW-0464">Manganese</keyword>
<dbReference type="InterPro" id="IPR029052">
    <property type="entry name" value="Metallo-depent_PP-like"/>
</dbReference>
<evidence type="ECO:0000256" key="1">
    <source>
        <dbReference type="ARBA" id="ARBA00022723"/>
    </source>
</evidence>
<comment type="similarity">
    <text evidence="4">Belongs to the PPP phosphatase family.</text>
</comment>
<dbReference type="PROSITE" id="PS00125">
    <property type="entry name" value="SER_THR_PHOSPHATASE"/>
    <property type="match status" value="1"/>
</dbReference>
<dbReference type="AlphaFoldDB" id="A0AAV7YND4"/>
<reference evidence="6" key="1">
    <citation type="submission" date="2022-08" db="EMBL/GenBank/DDBJ databases">
        <title>Novel sulphate-reducing endosymbionts in the free-living metamonad Anaeramoeba.</title>
        <authorList>
            <person name="Jerlstrom-Hultqvist J."/>
            <person name="Cepicka I."/>
            <person name="Gallot-Lavallee L."/>
            <person name="Salas-Leiva D."/>
            <person name="Curtis B.A."/>
            <person name="Zahonova K."/>
            <person name="Pipaliya S."/>
            <person name="Dacks J."/>
            <person name="Roger A.J."/>
        </authorList>
    </citation>
    <scope>NUCLEOTIDE SEQUENCE</scope>
    <source>
        <strain evidence="6">Busselton2</strain>
    </source>
</reference>
<evidence type="ECO:0000256" key="3">
    <source>
        <dbReference type="ARBA" id="ARBA00023211"/>
    </source>
</evidence>
<dbReference type="Pfam" id="PF00149">
    <property type="entry name" value="Metallophos"/>
    <property type="match status" value="1"/>
</dbReference>